<gene>
    <name evidence="1" type="ORF">Gsput1_11</name>
</gene>
<evidence type="ECO:0000313" key="2">
    <source>
        <dbReference type="Proteomes" id="UP000033018"/>
    </source>
</evidence>
<dbReference type="EMBL" id="KP790011">
    <property type="protein sequence ID" value="AKC03036.1"/>
    <property type="molecule type" value="Genomic_DNA"/>
</dbReference>
<evidence type="ECO:0000313" key="1">
    <source>
        <dbReference type="EMBL" id="AKC03036.1"/>
    </source>
</evidence>
<reference evidence="1 2" key="1">
    <citation type="journal article" date="2015" name="Sci. Rep.">
        <title>Bacteriophages of wastewater foaming-associated filamentous Gordonia reduce host levels in raw activated sludge.</title>
        <authorList>
            <person name="Liu M."/>
            <person name="Gill J.J."/>
            <person name="Young R."/>
            <person name="Summer E.J."/>
        </authorList>
    </citation>
    <scope>NUCLEOTIDE SEQUENCE [LARGE SCALE GENOMIC DNA]</scope>
</reference>
<dbReference type="OrthoDB" id="13646at10239"/>
<dbReference type="KEGG" id="vg:28800851"/>
<organism evidence="1 2">
    <name type="scientific">Gordonia phage Gsput1</name>
    <dbReference type="NCBI Taxonomy" id="1622193"/>
    <lineage>
        <taxon>Viruses</taxon>
        <taxon>Duplodnaviria</taxon>
        <taxon>Heunggongvirae</taxon>
        <taxon>Uroviricota</taxon>
        <taxon>Caudoviricetes</taxon>
        <taxon>Ruthgordonvirinae</taxon>
        <taxon>Gesputvirus</taxon>
        <taxon>Gesputvirus gsput1</taxon>
    </lineage>
</organism>
<proteinExistence type="predicted"/>
<evidence type="ECO:0008006" key="3">
    <source>
        <dbReference type="Google" id="ProtNLM"/>
    </source>
</evidence>
<accession>A0A0E3T673</accession>
<name>A0A0E3T673_9CAUD</name>
<dbReference type="RefSeq" id="YP_009275697.1">
    <property type="nucleotide sequence ID" value="NC_030932.1"/>
</dbReference>
<dbReference type="GeneID" id="28800851"/>
<keyword evidence="2" id="KW-1185">Reference proteome</keyword>
<protein>
    <recommendedName>
        <fullName evidence="3">Head-to-tail stopper</fullName>
    </recommendedName>
</protein>
<dbReference type="Proteomes" id="UP000033018">
    <property type="component" value="Segment"/>
</dbReference>
<sequence>MPLAYTTRMQIVKPKVTKDRYGGEVHDFADDVVTVVDVERRVAILPTGSTEDATGRTLLVTGYHLVTPPGMDIPLTAIDRVRFMGKLAEVVGEVSRWPHPMKPDGVHHVEAELKVITG</sequence>